<evidence type="ECO:0000313" key="1">
    <source>
        <dbReference type="EMBL" id="CAK86294.1"/>
    </source>
</evidence>
<dbReference type="EMBL" id="CT868566">
    <property type="protein sequence ID" value="CAK86294.1"/>
    <property type="molecule type" value="Genomic_DNA"/>
</dbReference>
<dbReference type="PANTHER" id="PTHR33706:SF1">
    <property type="entry name" value="TPR REPEAT PROTEIN"/>
    <property type="match status" value="1"/>
</dbReference>
<dbReference type="InParanoid" id="A0DTC7"/>
<proteinExistence type="predicted"/>
<gene>
    <name evidence="1" type="ORF">GSPATT00039750001</name>
</gene>
<protein>
    <submittedName>
        <fullName evidence="1">Uncharacterized protein</fullName>
    </submittedName>
</protein>
<dbReference type="PANTHER" id="PTHR33706">
    <property type="entry name" value="MORN VARIANT REPEAT PROTEIN"/>
    <property type="match status" value="1"/>
</dbReference>
<accession>A0DTC7</accession>
<dbReference type="RefSeq" id="XP_001453691.1">
    <property type="nucleotide sequence ID" value="XM_001453654.1"/>
</dbReference>
<name>A0DTC7_PARTE</name>
<evidence type="ECO:0000313" key="2">
    <source>
        <dbReference type="Proteomes" id="UP000000600"/>
    </source>
</evidence>
<dbReference type="Proteomes" id="UP000000600">
    <property type="component" value="Unassembled WGS sequence"/>
</dbReference>
<keyword evidence="2" id="KW-1185">Reference proteome</keyword>
<dbReference type="Gene3D" id="2.20.110.10">
    <property type="entry name" value="Histone H3 K4-specific methyltransferase SET7/9 N-terminal domain"/>
    <property type="match status" value="1"/>
</dbReference>
<dbReference type="AlphaFoldDB" id="A0DTC7"/>
<dbReference type="OrthoDB" id="298777at2759"/>
<dbReference type="HOGENOM" id="CLU_024034_1_0_1"/>
<dbReference type="GeneID" id="5039476"/>
<reference evidence="1 2" key="1">
    <citation type="journal article" date="2006" name="Nature">
        <title>Global trends of whole-genome duplications revealed by the ciliate Paramecium tetraurelia.</title>
        <authorList>
            <consortium name="Genoscope"/>
            <person name="Aury J.-M."/>
            <person name="Jaillon O."/>
            <person name="Duret L."/>
            <person name="Noel B."/>
            <person name="Jubin C."/>
            <person name="Porcel B.M."/>
            <person name="Segurens B."/>
            <person name="Daubin V."/>
            <person name="Anthouard V."/>
            <person name="Aiach N."/>
            <person name="Arnaiz O."/>
            <person name="Billaut A."/>
            <person name="Beisson J."/>
            <person name="Blanc I."/>
            <person name="Bouhouche K."/>
            <person name="Camara F."/>
            <person name="Duharcourt S."/>
            <person name="Guigo R."/>
            <person name="Gogendeau D."/>
            <person name="Katinka M."/>
            <person name="Keller A.-M."/>
            <person name="Kissmehl R."/>
            <person name="Klotz C."/>
            <person name="Koll F."/>
            <person name="Le Moue A."/>
            <person name="Lepere C."/>
            <person name="Malinsky S."/>
            <person name="Nowacki M."/>
            <person name="Nowak J.K."/>
            <person name="Plattner H."/>
            <person name="Poulain J."/>
            <person name="Ruiz F."/>
            <person name="Serrano V."/>
            <person name="Zagulski M."/>
            <person name="Dessen P."/>
            <person name="Betermier M."/>
            <person name="Weissenbach J."/>
            <person name="Scarpelli C."/>
            <person name="Schachter V."/>
            <person name="Sperling L."/>
            <person name="Meyer E."/>
            <person name="Cohen J."/>
            <person name="Wincker P."/>
        </authorList>
    </citation>
    <scope>NUCLEOTIDE SEQUENCE [LARGE SCALE GENOMIC DNA]</scope>
    <source>
        <strain evidence="1 2">Stock d4-2</strain>
    </source>
</reference>
<sequence>MKPNFRKSGILHLGKLRDGSKVGNWEIWYKNNQQIGGGLYDQSGNELKYGKWTDIDDNFERNQINYTGEYEKGKKVGLWKSFIKENNFIQLLAFVTYNSDGQEIFRSEGNSGILHLGKLKDGNKIGKWEIWYKNNQQIGGGLYDESGKEFKVGYWVEIIDCYDFIKQIIFKGEYLYGQKYGKWSTWYKKYEETEFKQIGGGFYDDGIKIGKWIELHDNYGNFFGQSQIQHYGEYKCGNKIGLWQTSFMDELIAGGFYDENGNGEKNGKWIELSDHYGQSQIKYVGEYANGNKIGFWNTYYKEFNTTQFQIIGVGEYHQGIRIGKWIELIDNQGQSLITWQGEYLNGKKIGQWEIKYKENYDNQFFYGGGSYDQLGNESKIGQWIELSDGFFEYSQITFNGQYKNGKKYNNWEIHERPKNYQNFSLMQKLFLLYFRGGGVYCENEIKIGRWVEQNANFRQQEIIHVGKYKNGSKIGLWHVFYKGKDMQIFKYYSYIQWWWFL</sequence>
<organism evidence="1 2">
    <name type="scientific">Paramecium tetraurelia</name>
    <dbReference type="NCBI Taxonomy" id="5888"/>
    <lineage>
        <taxon>Eukaryota</taxon>
        <taxon>Sar</taxon>
        <taxon>Alveolata</taxon>
        <taxon>Ciliophora</taxon>
        <taxon>Intramacronucleata</taxon>
        <taxon>Oligohymenophorea</taxon>
        <taxon>Peniculida</taxon>
        <taxon>Parameciidae</taxon>
        <taxon>Paramecium</taxon>
    </lineage>
</organism>
<dbReference type="KEGG" id="ptm:GSPATT00039750001"/>